<evidence type="ECO:0000313" key="1">
    <source>
        <dbReference type="EMBL" id="MDN7227949.1"/>
    </source>
</evidence>
<gene>
    <name evidence="1" type="ORF">QWY15_11630</name>
</gene>
<keyword evidence="2" id="KW-1185">Reference proteome</keyword>
<organism evidence="1 2">
    <name type="scientific">Planococcus liqunii</name>
    <dbReference type="NCBI Taxonomy" id="3058394"/>
    <lineage>
        <taxon>Bacteria</taxon>
        <taxon>Bacillati</taxon>
        <taxon>Bacillota</taxon>
        <taxon>Bacilli</taxon>
        <taxon>Bacillales</taxon>
        <taxon>Caryophanaceae</taxon>
        <taxon>Planococcus</taxon>
    </lineage>
</organism>
<dbReference type="RefSeq" id="WP_300982203.1">
    <property type="nucleotide sequence ID" value="NZ_CP129238.1"/>
</dbReference>
<dbReference type="Proteomes" id="UP001172054">
    <property type="component" value="Unassembled WGS sequence"/>
</dbReference>
<comment type="caution">
    <text evidence="1">The sequence shown here is derived from an EMBL/GenBank/DDBJ whole genome shotgun (WGS) entry which is preliminary data.</text>
</comment>
<accession>A0ABT8MSX3</accession>
<protein>
    <submittedName>
        <fullName evidence="1">Uncharacterized protein</fullName>
    </submittedName>
</protein>
<proteinExistence type="predicted"/>
<evidence type="ECO:0000313" key="2">
    <source>
        <dbReference type="Proteomes" id="UP001172054"/>
    </source>
</evidence>
<dbReference type="EMBL" id="JAUJWW010000004">
    <property type="protein sequence ID" value="MDN7227949.1"/>
    <property type="molecule type" value="Genomic_DNA"/>
</dbReference>
<sequence>MFSMTFNHIKNLLQLSWTFNTSTIRHSFSIGEEDQVTVRCIVDTFIFEVTSSETQQVDYYTSIDLAAEALYKRINAPHTN</sequence>
<reference evidence="1 2" key="1">
    <citation type="submission" date="2023-06" db="EMBL/GenBank/DDBJ databases">
        <title>Novel species in genus Planococcus.</title>
        <authorList>
            <person name="Ning S."/>
        </authorList>
    </citation>
    <scope>NUCLEOTIDE SEQUENCE [LARGE SCALE GENOMIC DNA]</scope>
    <source>
        <strain evidence="1 2">N064</strain>
    </source>
</reference>
<name>A0ABT8MSX3_9BACL</name>